<gene>
    <name evidence="2" type="ORF">TEA_028036</name>
</gene>
<evidence type="ECO:0000313" key="3">
    <source>
        <dbReference type="Proteomes" id="UP000306102"/>
    </source>
</evidence>
<dbReference type="PANTHER" id="PTHR36615:SF7">
    <property type="entry name" value="PROTEIN, PUTATIVE-RELATED"/>
    <property type="match status" value="1"/>
</dbReference>
<evidence type="ECO:0000313" key="2">
    <source>
        <dbReference type="EMBL" id="THF94618.1"/>
    </source>
</evidence>
<feature type="region of interest" description="Disordered" evidence="1">
    <location>
        <begin position="1"/>
        <end position="25"/>
    </location>
</feature>
<keyword evidence="3" id="KW-1185">Reference proteome</keyword>
<organism evidence="2 3">
    <name type="scientific">Camellia sinensis var. sinensis</name>
    <name type="common">China tea</name>
    <dbReference type="NCBI Taxonomy" id="542762"/>
    <lineage>
        <taxon>Eukaryota</taxon>
        <taxon>Viridiplantae</taxon>
        <taxon>Streptophyta</taxon>
        <taxon>Embryophyta</taxon>
        <taxon>Tracheophyta</taxon>
        <taxon>Spermatophyta</taxon>
        <taxon>Magnoliopsida</taxon>
        <taxon>eudicotyledons</taxon>
        <taxon>Gunneridae</taxon>
        <taxon>Pentapetalae</taxon>
        <taxon>asterids</taxon>
        <taxon>Ericales</taxon>
        <taxon>Theaceae</taxon>
        <taxon>Camellia</taxon>
    </lineage>
</organism>
<reference evidence="2 3" key="1">
    <citation type="journal article" date="2018" name="Proc. Natl. Acad. Sci. U.S.A.">
        <title>Draft genome sequence of Camellia sinensis var. sinensis provides insights into the evolution of the tea genome and tea quality.</title>
        <authorList>
            <person name="Wei C."/>
            <person name="Yang H."/>
            <person name="Wang S."/>
            <person name="Zhao J."/>
            <person name="Liu C."/>
            <person name="Gao L."/>
            <person name="Xia E."/>
            <person name="Lu Y."/>
            <person name="Tai Y."/>
            <person name="She G."/>
            <person name="Sun J."/>
            <person name="Cao H."/>
            <person name="Tong W."/>
            <person name="Gao Q."/>
            <person name="Li Y."/>
            <person name="Deng W."/>
            <person name="Jiang X."/>
            <person name="Wang W."/>
            <person name="Chen Q."/>
            <person name="Zhang S."/>
            <person name="Li H."/>
            <person name="Wu J."/>
            <person name="Wang P."/>
            <person name="Li P."/>
            <person name="Shi C."/>
            <person name="Zheng F."/>
            <person name="Jian J."/>
            <person name="Huang B."/>
            <person name="Shan D."/>
            <person name="Shi M."/>
            <person name="Fang C."/>
            <person name="Yue Y."/>
            <person name="Li F."/>
            <person name="Li D."/>
            <person name="Wei S."/>
            <person name="Han B."/>
            <person name="Jiang C."/>
            <person name="Yin Y."/>
            <person name="Xia T."/>
            <person name="Zhang Z."/>
            <person name="Bennetzen J.L."/>
            <person name="Zhao S."/>
            <person name="Wan X."/>
        </authorList>
    </citation>
    <scope>NUCLEOTIDE SEQUENCE [LARGE SCALE GENOMIC DNA]</scope>
    <source>
        <strain evidence="3">cv. Shuchazao</strain>
        <tissue evidence="2">Leaf</tissue>
    </source>
</reference>
<sequence length="123" mass="13530">MAGTRREMMINGGNSPGRSTYGRPIPRRGQVKVAIVLGVTNSLASFFSSKNESSENLTSDRSDMEGARREMMMMINGGNLSRRMSYGRPIPRRGQVKVAMVLTLAHSFASLFSSTTRSHDDSQ</sequence>
<dbReference type="Proteomes" id="UP000306102">
    <property type="component" value="Unassembled WGS sequence"/>
</dbReference>
<comment type="caution">
    <text evidence="2">The sequence shown here is derived from an EMBL/GenBank/DDBJ whole genome shotgun (WGS) entry which is preliminary data.</text>
</comment>
<evidence type="ECO:0000256" key="1">
    <source>
        <dbReference type="SAM" id="MobiDB-lite"/>
    </source>
</evidence>
<dbReference type="AlphaFoldDB" id="A0A4S4CY49"/>
<dbReference type="PANTHER" id="PTHR36615">
    <property type="entry name" value="PROTEIN, PUTATIVE-RELATED"/>
    <property type="match status" value="1"/>
</dbReference>
<accession>A0A4S4CY49</accession>
<proteinExistence type="predicted"/>
<name>A0A4S4CY49_CAMSN</name>
<protein>
    <submittedName>
        <fullName evidence="2">Uncharacterized protein</fullName>
    </submittedName>
</protein>
<dbReference type="EMBL" id="SDRB02013577">
    <property type="protein sequence ID" value="THF94618.1"/>
    <property type="molecule type" value="Genomic_DNA"/>
</dbReference>